<dbReference type="PANTHER" id="PTHR45138:SF9">
    <property type="entry name" value="DIGUANYLATE CYCLASE DGCM-RELATED"/>
    <property type="match status" value="1"/>
</dbReference>
<sequence>MVRAVAVDAGVQSGIFDRVVGFFSHVSRPSFEGISSYQFRRVDPSLLSDFMPWRLCLVEAHAHEIGNRVRDARLLLGDDCHLIALIFGDGDAGRVVEALDAGADDALLHPDEGAISTALLKGERFAAKLDRLEMRVREAELTRAAGQLALDNLPTPIFFKNREGIYTWCNKAFEAFLGLSAQAIIGKSVFEISPPELARVYHDADEALMQEGGTQIYDAEVNCATTGRRKVTFHKAATVDTQSRRVVGLAGAMLDVTDRSELEKKLKTAAECDPLTGAFNRRKFFELAHHAERQHVTSGIPFCTLVLDVDHFKQVNDSHGHACGDEVLCQLSDFLRAGAKTGDIVARAGGEEFYCLIHGQDLEQSLKCGEYIRRLVDEHEFIYEGKLVPMTVSIGLAEHRADEPVSETIRRADKALYIAKDSGRNRVCGD</sequence>
<dbReference type="PROSITE" id="PS50112">
    <property type="entry name" value="PAS"/>
    <property type="match status" value="1"/>
</dbReference>
<dbReference type="SUPFAM" id="SSF55073">
    <property type="entry name" value="Nucleotide cyclase"/>
    <property type="match status" value="1"/>
</dbReference>
<dbReference type="InterPro" id="IPR029787">
    <property type="entry name" value="Nucleotide_cyclase"/>
</dbReference>
<evidence type="ECO:0000256" key="1">
    <source>
        <dbReference type="ARBA" id="ARBA00012528"/>
    </source>
</evidence>
<accession>A0A939ELA3</accession>
<dbReference type="SMART" id="SM00091">
    <property type="entry name" value="PAS"/>
    <property type="match status" value="1"/>
</dbReference>
<evidence type="ECO:0000256" key="2">
    <source>
        <dbReference type="ARBA" id="ARBA00034247"/>
    </source>
</evidence>
<dbReference type="GO" id="GO:0005886">
    <property type="term" value="C:plasma membrane"/>
    <property type="evidence" value="ECO:0007669"/>
    <property type="project" value="TreeGrafter"/>
</dbReference>
<dbReference type="InterPro" id="IPR000014">
    <property type="entry name" value="PAS"/>
</dbReference>
<evidence type="ECO:0000313" key="5">
    <source>
        <dbReference type="EMBL" id="MBO0344785.1"/>
    </source>
</evidence>
<dbReference type="Pfam" id="PF08448">
    <property type="entry name" value="PAS_4"/>
    <property type="match status" value="1"/>
</dbReference>
<comment type="caution">
    <text evidence="5">The sequence shown here is derived from an EMBL/GenBank/DDBJ whole genome shotgun (WGS) entry which is preliminary data.</text>
</comment>
<reference evidence="5" key="1">
    <citation type="submission" date="2021-03" db="EMBL/GenBank/DDBJ databases">
        <title>Roseibium sp. CAU 1637 isolated from Incheon.</title>
        <authorList>
            <person name="Kim W."/>
        </authorList>
    </citation>
    <scope>NUCLEOTIDE SEQUENCE</scope>
    <source>
        <strain evidence="5">CAU 1637</strain>
    </source>
</reference>
<dbReference type="CDD" id="cd00130">
    <property type="entry name" value="PAS"/>
    <property type="match status" value="1"/>
</dbReference>
<dbReference type="FunFam" id="3.30.70.270:FF:000001">
    <property type="entry name" value="Diguanylate cyclase domain protein"/>
    <property type="match status" value="1"/>
</dbReference>
<keyword evidence="6" id="KW-1185">Reference proteome</keyword>
<evidence type="ECO:0000313" key="6">
    <source>
        <dbReference type="Proteomes" id="UP000664779"/>
    </source>
</evidence>
<dbReference type="Proteomes" id="UP000664779">
    <property type="component" value="Unassembled WGS sequence"/>
</dbReference>
<dbReference type="PROSITE" id="PS50887">
    <property type="entry name" value="GGDEF"/>
    <property type="match status" value="1"/>
</dbReference>
<evidence type="ECO:0000259" key="3">
    <source>
        <dbReference type="PROSITE" id="PS50112"/>
    </source>
</evidence>
<dbReference type="InterPro" id="IPR043128">
    <property type="entry name" value="Rev_trsase/Diguanyl_cyclase"/>
</dbReference>
<gene>
    <name evidence="5" type="ORF">J0X15_06110</name>
</gene>
<proteinExistence type="predicted"/>
<dbReference type="SMART" id="SM00267">
    <property type="entry name" value="GGDEF"/>
    <property type="match status" value="1"/>
</dbReference>
<dbReference type="GO" id="GO:1902201">
    <property type="term" value="P:negative regulation of bacterial-type flagellum-dependent cell motility"/>
    <property type="evidence" value="ECO:0007669"/>
    <property type="project" value="TreeGrafter"/>
</dbReference>
<dbReference type="InterPro" id="IPR050469">
    <property type="entry name" value="Diguanylate_Cyclase"/>
</dbReference>
<dbReference type="CDD" id="cd01949">
    <property type="entry name" value="GGDEF"/>
    <property type="match status" value="1"/>
</dbReference>
<dbReference type="SUPFAM" id="SSF55785">
    <property type="entry name" value="PYP-like sensor domain (PAS domain)"/>
    <property type="match status" value="1"/>
</dbReference>
<dbReference type="Pfam" id="PF00990">
    <property type="entry name" value="GGDEF"/>
    <property type="match status" value="1"/>
</dbReference>
<dbReference type="InterPro" id="IPR035965">
    <property type="entry name" value="PAS-like_dom_sf"/>
</dbReference>
<organism evidence="5 6">
    <name type="scientific">Roseibium limicola</name>
    <dbReference type="NCBI Taxonomy" id="2816037"/>
    <lineage>
        <taxon>Bacteria</taxon>
        <taxon>Pseudomonadati</taxon>
        <taxon>Pseudomonadota</taxon>
        <taxon>Alphaproteobacteria</taxon>
        <taxon>Hyphomicrobiales</taxon>
        <taxon>Stappiaceae</taxon>
        <taxon>Roseibium</taxon>
    </lineage>
</organism>
<name>A0A939ELA3_9HYPH</name>
<dbReference type="GO" id="GO:0052621">
    <property type="term" value="F:diguanylate cyclase activity"/>
    <property type="evidence" value="ECO:0007669"/>
    <property type="project" value="UniProtKB-EC"/>
</dbReference>
<dbReference type="AlphaFoldDB" id="A0A939ELA3"/>
<comment type="catalytic activity">
    <reaction evidence="2">
        <text>2 GTP = 3',3'-c-di-GMP + 2 diphosphate</text>
        <dbReference type="Rhea" id="RHEA:24898"/>
        <dbReference type="ChEBI" id="CHEBI:33019"/>
        <dbReference type="ChEBI" id="CHEBI:37565"/>
        <dbReference type="ChEBI" id="CHEBI:58805"/>
        <dbReference type="EC" id="2.7.7.65"/>
    </reaction>
</comment>
<dbReference type="EMBL" id="JAFLNF010000002">
    <property type="protein sequence ID" value="MBO0344785.1"/>
    <property type="molecule type" value="Genomic_DNA"/>
</dbReference>
<dbReference type="EC" id="2.7.7.65" evidence="1"/>
<feature type="domain" description="PAS" evidence="3">
    <location>
        <begin position="142"/>
        <end position="212"/>
    </location>
</feature>
<protein>
    <recommendedName>
        <fullName evidence="1">diguanylate cyclase</fullName>
        <ecNumber evidence="1">2.7.7.65</ecNumber>
    </recommendedName>
</protein>
<dbReference type="InterPro" id="IPR000160">
    <property type="entry name" value="GGDEF_dom"/>
</dbReference>
<dbReference type="GO" id="GO:0043709">
    <property type="term" value="P:cell adhesion involved in single-species biofilm formation"/>
    <property type="evidence" value="ECO:0007669"/>
    <property type="project" value="TreeGrafter"/>
</dbReference>
<dbReference type="Gene3D" id="3.30.450.20">
    <property type="entry name" value="PAS domain"/>
    <property type="match status" value="1"/>
</dbReference>
<evidence type="ECO:0000259" key="4">
    <source>
        <dbReference type="PROSITE" id="PS50887"/>
    </source>
</evidence>
<dbReference type="InterPro" id="IPR013656">
    <property type="entry name" value="PAS_4"/>
</dbReference>
<feature type="domain" description="GGDEF" evidence="4">
    <location>
        <begin position="300"/>
        <end position="430"/>
    </location>
</feature>
<dbReference type="NCBIfam" id="TIGR00254">
    <property type="entry name" value="GGDEF"/>
    <property type="match status" value="1"/>
</dbReference>
<dbReference type="NCBIfam" id="TIGR00229">
    <property type="entry name" value="sensory_box"/>
    <property type="match status" value="1"/>
</dbReference>
<dbReference type="PANTHER" id="PTHR45138">
    <property type="entry name" value="REGULATORY COMPONENTS OF SENSORY TRANSDUCTION SYSTEM"/>
    <property type="match status" value="1"/>
</dbReference>
<dbReference type="RefSeq" id="WP_206938951.1">
    <property type="nucleotide sequence ID" value="NZ_JAFLNF010000002.1"/>
</dbReference>
<dbReference type="Gene3D" id="3.30.70.270">
    <property type="match status" value="1"/>
</dbReference>